<name>A0A8X6GFD3_TRICU</name>
<dbReference type="AlphaFoldDB" id="A0A8X6GFD3"/>
<evidence type="ECO:0000313" key="1">
    <source>
        <dbReference type="EMBL" id="GFR00800.1"/>
    </source>
</evidence>
<dbReference type="EMBL" id="BMAO01025150">
    <property type="protein sequence ID" value="GFR00800.1"/>
    <property type="molecule type" value="Genomic_DNA"/>
</dbReference>
<accession>A0A8X6GFD3</accession>
<keyword evidence="2" id="KW-1185">Reference proteome</keyword>
<protein>
    <submittedName>
        <fullName evidence="1">Uncharacterized protein</fullName>
    </submittedName>
</protein>
<reference evidence="1" key="1">
    <citation type="submission" date="2020-07" db="EMBL/GenBank/DDBJ databases">
        <title>Multicomponent nature underlies the extraordinary mechanical properties of spider dragline silk.</title>
        <authorList>
            <person name="Kono N."/>
            <person name="Nakamura H."/>
            <person name="Mori M."/>
            <person name="Yoshida Y."/>
            <person name="Ohtoshi R."/>
            <person name="Malay A.D."/>
            <person name="Moran D.A.P."/>
            <person name="Tomita M."/>
            <person name="Numata K."/>
            <person name="Arakawa K."/>
        </authorList>
    </citation>
    <scope>NUCLEOTIDE SEQUENCE</scope>
</reference>
<comment type="caution">
    <text evidence="1">The sequence shown here is derived from an EMBL/GenBank/DDBJ whole genome shotgun (WGS) entry which is preliminary data.</text>
</comment>
<dbReference type="Proteomes" id="UP000887116">
    <property type="component" value="Unassembled WGS sequence"/>
</dbReference>
<proteinExistence type="predicted"/>
<sequence length="93" mass="10665">MEMKIYGANIKYDGRWPSITYYLTIGNEIGLKEAINQQHSPFDAGLLDIVRSARKLQSIALGRKRYHRLRNISPGINKIVSSLLRTKNNIFCD</sequence>
<organism evidence="1 2">
    <name type="scientific">Trichonephila clavata</name>
    <name type="common">Joro spider</name>
    <name type="synonym">Nephila clavata</name>
    <dbReference type="NCBI Taxonomy" id="2740835"/>
    <lineage>
        <taxon>Eukaryota</taxon>
        <taxon>Metazoa</taxon>
        <taxon>Ecdysozoa</taxon>
        <taxon>Arthropoda</taxon>
        <taxon>Chelicerata</taxon>
        <taxon>Arachnida</taxon>
        <taxon>Araneae</taxon>
        <taxon>Araneomorphae</taxon>
        <taxon>Entelegynae</taxon>
        <taxon>Araneoidea</taxon>
        <taxon>Nephilidae</taxon>
        <taxon>Trichonephila</taxon>
    </lineage>
</organism>
<evidence type="ECO:0000313" key="2">
    <source>
        <dbReference type="Proteomes" id="UP000887116"/>
    </source>
</evidence>
<gene>
    <name evidence="1" type="ORF">TNCT_187581</name>
</gene>